<evidence type="ECO:0000313" key="3">
    <source>
        <dbReference type="Proteomes" id="UP001221757"/>
    </source>
</evidence>
<name>A0AAD7AX18_MYCRO</name>
<gene>
    <name evidence="2" type="ORF">B0H17DRAFT_1238059</name>
</gene>
<comment type="caution">
    <text evidence="2">The sequence shown here is derived from an EMBL/GenBank/DDBJ whole genome shotgun (WGS) entry which is preliminary data.</text>
</comment>
<evidence type="ECO:0000313" key="2">
    <source>
        <dbReference type="EMBL" id="KAJ7602193.1"/>
    </source>
</evidence>
<feature type="compositionally biased region" description="Basic and acidic residues" evidence="1">
    <location>
        <begin position="188"/>
        <end position="198"/>
    </location>
</feature>
<accession>A0AAD7AX18</accession>
<feature type="region of interest" description="Disordered" evidence="1">
    <location>
        <begin position="127"/>
        <end position="156"/>
    </location>
</feature>
<reference evidence="2" key="1">
    <citation type="submission" date="2023-03" db="EMBL/GenBank/DDBJ databases">
        <title>Massive genome expansion in bonnet fungi (Mycena s.s.) driven by repeated elements and novel gene families across ecological guilds.</title>
        <authorList>
            <consortium name="Lawrence Berkeley National Laboratory"/>
            <person name="Harder C.B."/>
            <person name="Miyauchi S."/>
            <person name="Viragh M."/>
            <person name="Kuo A."/>
            <person name="Thoen E."/>
            <person name="Andreopoulos B."/>
            <person name="Lu D."/>
            <person name="Skrede I."/>
            <person name="Drula E."/>
            <person name="Henrissat B."/>
            <person name="Morin E."/>
            <person name="Kohler A."/>
            <person name="Barry K."/>
            <person name="LaButti K."/>
            <person name="Morin E."/>
            <person name="Salamov A."/>
            <person name="Lipzen A."/>
            <person name="Mereny Z."/>
            <person name="Hegedus B."/>
            <person name="Baldrian P."/>
            <person name="Stursova M."/>
            <person name="Weitz H."/>
            <person name="Taylor A."/>
            <person name="Grigoriev I.V."/>
            <person name="Nagy L.G."/>
            <person name="Martin F."/>
            <person name="Kauserud H."/>
        </authorList>
    </citation>
    <scope>NUCLEOTIDE SEQUENCE</scope>
    <source>
        <strain evidence="2">CBHHK067</strain>
    </source>
</reference>
<proteinExistence type="predicted"/>
<organism evidence="2 3">
    <name type="scientific">Mycena rosella</name>
    <name type="common">Pink bonnet</name>
    <name type="synonym">Agaricus rosellus</name>
    <dbReference type="NCBI Taxonomy" id="1033263"/>
    <lineage>
        <taxon>Eukaryota</taxon>
        <taxon>Fungi</taxon>
        <taxon>Dikarya</taxon>
        <taxon>Basidiomycota</taxon>
        <taxon>Agaricomycotina</taxon>
        <taxon>Agaricomycetes</taxon>
        <taxon>Agaricomycetidae</taxon>
        <taxon>Agaricales</taxon>
        <taxon>Marasmiineae</taxon>
        <taxon>Mycenaceae</taxon>
        <taxon>Mycena</taxon>
    </lineage>
</organism>
<dbReference type="Proteomes" id="UP001221757">
    <property type="component" value="Unassembled WGS sequence"/>
</dbReference>
<evidence type="ECO:0000256" key="1">
    <source>
        <dbReference type="SAM" id="MobiDB-lite"/>
    </source>
</evidence>
<feature type="region of interest" description="Disordered" evidence="1">
    <location>
        <begin position="273"/>
        <end position="309"/>
    </location>
</feature>
<feature type="non-terminal residue" evidence="2">
    <location>
        <position position="852"/>
    </location>
</feature>
<sequence>AQGADLPPAFAEVHAHLSGAMARYPETMPSIGARVSPATSLRTQPVQLVQTRPQIFLYLGGAGEPLEDQELSEDFRAGSGLPDLLPAHRLRKPLQPFFIFAPQLINNARKLAAGVQSVCPSIAVALESTSPSRSPSRSLSRSRSSSPSPLNSLAAHHPRFPSHTVFVYLHGKRTASQLESEDQEDDTDWRQREEEAQRRRGTWTGLKITIPPLRGGRIAGGAGHGGGGGGAGGGGPPAHLWTEDCVRRGDRKRTASDANIGMMLVGAAGVVTKMKGEDDEQRNNNNSQTGQRKRRKVPAGWRIEPSGGPPVTKRAGELLGKLLAIYGRQNRLELDDLLVGTTSELPVGNDMAAIVQRLSSQSKALKVGELQYMLALVQLVLHVDSLKADAKLKYLRKVTVQDLAEKYAPGTHPNTFRDWVNWGKRLLLLCAAGTCYILPIIAALDLRTNITRKSTTESDVLSLATALREQQVAAHGGYIQDLRLHYPTPVPDGQSPKTISFGFGDIQSSDEIFDRIETKVGFHCHASLETTRGSSAVKLAPVHGIQTPLLYKKSGCPVTKKNRNKWTDAQRKKAEGASVATDLQDLEDQLSELHEGGMAKLGSYVEISSKILDGHAIRINDSTGKLLSFLFTVPPEYRQLLSDAILRIHECMPGEFKDEDSRAEFFKYLSCHYSWYARYAEKGGNAPKGGHPDKIRKDHKSRVNFEQRYPHPSKDMGNGNEYLKECLSEDYDELSIYVEALPLDAASPCYPFGGFVINISACTWAHRDKGDKRLCLVVPFGSFTGGQLCLYETGFSFDLQLGDVLIFLSCDLTHFNLHFSGQRGTLVLHSDRQDDSWVRDYHGWSSFFVRHY</sequence>
<feature type="region of interest" description="Disordered" evidence="1">
    <location>
        <begin position="176"/>
        <end position="203"/>
    </location>
</feature>
<dbReference type="EMBL" id="JARKIE010001423">
    <property type="protein sequence ID" value="KAJ7602193.1"/>
    <property type="molecule type" value="Genomic_DNA"/>
</dbReference>
<feature type="compositionally biased region" description="Low complexity" evidence="1">
    <location>
        <begin position="127"/>
        <end position="153"/>
    </location>
</feature>
<protein>
    <submittedName>
        <fullName evidence="2">Uncharacterized protein</fullName>
    </submittedName>
</protein>
<keyword evidence="3" id="KW-1185">Reference proteome</keyword>
<dbReference type="AlphaFoldDB" id="A0AAD7AX18"/>
<dbReference type="Gene3D" id="3.60.130.30">
    <property type="match status" value="1"/>
</dbReference>